<dbReference type="InterPro" id="IPR015943">
    <property type="entry name" value="WD40/YVTN_repeat-like_dom_sf"/>
</dbReference>
<evidence type="ECO:0000256" key="8">
    <source>
        <dbReference type="ARBA" id="ARBA00060760"/>
    </source>
</evidence>
<dbReference type="Pfam" id="PF08581">
    <property type="entry name" value="Tup_N"/>
    <property type="match status" value="1"/>
</dbReference>
<keyword evidence="7" id="KW-0539">Nucleus</keyword>
<dbReference type="SUPFAM" id="SSF50978">
    <property type="entry name" value="WD40 repeat-like"/>
    <property type="match status" value="1"/>
</dbReference>
<keyword evidence="6" id="KW-0804">Transcription</keyword>
<dbReference type="InterPro" id="IPR001680">
    <property type="entry name" value="WD40_rpt"/>
</dbReference>
<dbReference type="Pfam" id="PF00400">
    <property type="entry name" value="WD40"/>
    <property type="match status" value="7"/>
</dbReference>
<feature type="repeat" description="WD" evidence="9">
    <location>
        <begin position="283"/>
        <end position="317"/>
    </location>
</feature>
<evidence type="ECO:0000256" key="10">
    <source>
        <dbReference type="SAM" id="MobiDB-lite"/>
    </source>
</evidence>
<evidence type="ECO:0000256" key="5">
    <source>
        <dbReference type="ARBA" id="ARBA00023015"/>
    </source>
</evidence>
<dbReference type="InterPro" id="IPR019775">
    <property type="entry name" value="WD40_repeat_CS"/>
</dbReference>
<evidence type="ECO:0000256" key="2">
    <source>
        <dbReference type="ARBA" id="ARBA00022491"/>
    </source>
</evidence>
<feature type="repeat" description="WD" evidence="9">
    <location>
        <begin position="516"/>
        <end position="553"/>
    </location>
</feature>
<dbReference type="PROSITE" id="PS50082">
    <property type="entry name" value="WD_REPEATS_2"/>
    <property type="match status" value="6"/>
</dbReference>
<comment type="caution">
    <text evidence="12">The sequence shown here is derived from an EMBL/GenBank/DDBJ whole genome shotgun (WGS) entry which is preliminary data.</text>
</comment>
<dbReference type="PRINTS" id="PR00320">
    <property type="entry name" value="GPROTEINBRPT"/>
</dbReference>
<dbReference type="InterPro" id="IPR013890">
    <property type="entry name" value="Tscrpt_rep_Tup1_N"/>
</dbReference>
<dbReference type="SMART" id="SM00320">
    <property type="entry name" value="WD40"/>
    <property type="match status" value="7"/>
</dbReference>
<gene>
    <name evidence="12" type="primary">TUP1</name>
    <name evidence="12" type="ORF">EHS25_006907</name>
</gene>
<dbReference type="GO" id="GO:0005634">
    <property type="term" value="C:nucleus"/>
    <property type="evidence" value="ECO:0007669"/>
    <property type="project" value="UniProtKB-SubCell"/>
</dbReference>
<dbReference type="InterPro" id="IPR036322">
    <property type="entry name" value="WD40_repeat_dom_sf"/>
</dbReference>
<feature type="repeat" description="WD" evidence="9">
    <location>
        <begin position="412"/>
        <end position="453"/>
    </location>
</feature>
<name>A0A427XRE1_9TREE</name>
<evidence type="ECO:0000313" key="13">
    <source>
        <dbReference type="Proteomes" id="UP000279259"/>
    </source>
</evidence>
<evidence type="ECO:0000256" key="4">
    <source>
        <dbReference type="ARBA" id="ARBA00022737"/>
    </source>
</evidence>
<dbReference type="Gene3D" id="2.130.10.10">
    <property type="entry name" value="YVTN repeat-like/Quinoprotein amine dehydrogenase"/>
    <property type="match status" value="1"/>
</dbReference>
<keyword evidence="2" id="KW-0678">Repressor</keyword>
<dbReference type="FunFam" id="2.130.10.10:FF:000503">
    <property type="entry name" value="Glucose repression regulatory protein TUP1"/>
    <property type="match status" value="1"/>
</dbReference>
<feature type="region of interest" description="Disordered" evidence="10">
    <location>
        <begin position="102"/>
        <end position="196"/>
    </location>
</feature>
<evidence type="ECO:0000256" key="3">
    <source>
        <dbReference type="ARBA" id="ARBA00022574"/>
    </source>
</evidence>
<feature type="repeat" description="WD" evidence="9">
    <location>
        <begin position="318"/>
        <end position="359"/>
    </location>
</feature>
<dbReference type="Gene3D" id="1.20.5.340">
    <property type="match status" value="1"/>
</dbReference>
<evidence type="ECO:0000256" key="6">
    <source>
        <dbReference type="ARBA" id="ARBA00023163"/>
    </source>
</evidence>
<evidence type="ECO:0000259" key="11">
    <source>
        <dbReference type="Pfam" id="PF08581"/>
    </source>
</evidence>
<dbReference type="InterPro" id="IPR020472">
    <property type="entry name" value="WD40_PAC1"/>
</dbReference>
<keyword evidence="13" id="KW-1185">Reference proteome</keyword>
<organism evidence="12 13">
    <name type="scientific">Saitozyma podzolica</name>
    <dbReference type="NCBI Taxonomy" id="1890683"/>
    <lineage>
        <taxon>Eukaryota</taxon>
        <taxon>Fungi</taxon>
        <taxon>Dikarya</taxon>
        <taxon>Basidiomycota</taxon>
        <taxon>Agaricomycotina</taxon>
        <taxon>Tremellomycetes</taxon>
        <taxon>Tremellales</taxon>
        <taxon>Trimorphomycetaceae</taxon>
        <taxon>Saitozyma</taxon>
    </lineage>
</organism>
<dbReference type="PANTHER" id="PTHR19879">
    <property type="entry name" value="TRANSCRIPTION INITIATION FACTOR TFIID"/>
    <property type="match status" value="1"/>
</dbReference>
<feature type="region of interest" description="Disordered" evidence="10">
    <location>
        <begin position="1"/>
        <end position="20"/>
    </location>
</feature>
<dbReference type="PROSITE" id="PS00678">
    <property type="entry name" value="WD_REPEATS_1"/>
    <property type="match status" value="4"/>
</dbReference>
<evidence type="ECO:0000313" key="12">
    <source>
        <dbReference type="EMBL" id="RSH81375.1"/>
    </source>
</evidence>
<sequence length="553" mass="60883">MQPPIYNHHRLPPAGASTQPSVLASVSGQRLNEILDLVRNEFETASQDGTVWKAQRDEYEAKIQQQIAELTLIRQSLYDLENTHQKVRQDYEAEISRLRRELDARGPGGGGAPISPPDLSRPGDERPPFGTSLPAPPLNGGEPGTSRSPYPPPVLAGRPPSAGIDRRDRERERERDRVAASNAPPSPPALLSDLDPDNVSRELKKEGSDWFAVWSSQSKKQLDVSLTHTLNHETVVCCVKFSNDGKYLATGCNRTAQIYDVKSGGKVCVLLDEQTTRTGDLYIRSICFSPDGKYLATGAEDRQIRIWDIKQKRIRHLLQGHMQEIYSLDFSRDGRFLVSGSGDKSARIWDIEKGQCVFDLRIEDFIHNEHGPIDAGITSVALSPDGKLVAAGSLDTMVRVWNVATGQQVERLKGHKDSVYSVAFSPDGKSLVSGSLDRTLRVWDLSATKRAVENVPPGSKEGVEKGLGTCQSTLTGHKDYVLSVAISPDGQWVVSGSKDRSIQFWNMVTGQAQFMLQGHKNSVISIDLARSGTYLASGSGDCMARIWKYEPAQ</sequence>
<feature type="compositionally biased region" description="Low complexity" evidence="10">
    <location>
        <begin position="179"/>
        <end position="193"/>
    </location>
</feature>
<keyword evidence="4" id="KW-0677">Repeat</keyword>
<evidence type="ECO:0000256" key="7">
    <source>
        <dbReference type="ARBA" id="ARBA00023242"/>
    </source>
</evidence>
<feature type="compositionally biased region" description="Basic and acidic residues" evidence="10">
    <location>
        <begin position="164"/>
        <end position="178"/>
    </location>
</feature>
<dbReference type="PANTHER" id="PTHR19879:SF9">
    <property type="entry name" value="TRANSCRIPTION INITIATION FACTOR TFIID SUBUNIT 5"/>
    <property type="match status" value="1"/>
</dbReference>
<feature type="repeat" description="WD" evidence="9">
    <location>
        <begin position="474"/>
        <end position="515"/>
    </location>
</feature>
<dbReference type="EMBL" id="RSCD01000031">
    <property type="protein sequence ID" value="RSH81375.1"/>
    <property type="molecule type" value="Genomic_DNA"/>
</dbReference>
<dbReference type="CDD" id="cd00200">
    <property type="entry name" value="WD40"/>
    <property type="match status" value="1"/>
</dbReference>
<proteinExistence type="inferred from homology"/>
<evidence type="ECO:0000256" key="9">
    <source>
        <dbReference type="PROSITE-ProRule" id="PRU00221"/>
    </source>
</evidence>
<reference evidence="12 13" key="1">
    <citation type="submission" date="2018-11" db="EMBL/GenBank/DDBJ databases">
        <title>Genome sequence of Saitozyma podzolica DSM 27192.</title>
        <authorList>
            <person name="Aliyu H."/>
            <person name="Gorte O."/>
            <person name="Ochsenreither K."/>
        </authorList>
    </citation>
    <scope>NUCLEOTIDE SEQUENCE [LARGE SCALE GENOMIC DNA]</scope>
    <source>
        <strain evidence="12 13">DSM 27192</strain>
    </source>
</reference>
<dbReference type="PROSITE" id="PS50294">
    <property type="entry name" value="WD_REPEATS_REGION"/>
    <property type="match status" value="6"/>
</dbReference>
<dbReference type="Proteomes" id="UP000279259">
    <property type="component" value="Unassembled WGS sequence"/>
</dbReference>
<dbReference type="AlphaFoldDB" id="A0A427XRE1"/>
<dbReference type="OrthoDB" id="17410at2759"/>
<keyword evidence="5" id="KW-0805">Transcription regulation</keyword>
<feature type="repeat" description="WD" evidence="9">
    <location>
        <begin position="377"/>
        <end position="411"/>
    </location>
</feature>
<keyword evidence="3 9" id="KW-0853">WD repeat</keyword>
<protein>
    <submittedName>
        <fullName evidence="12">Proteinral transcription repressor</fullName>
    </submittedName>
</protein>
<dbReference type="STRING" id="1890683.A0A427XRE1"/>
<comment type="subcellular location">
    <subcellularLocation>
        <location evidence="1">Nucleus</location>
    </subcellularLocation>
</comment>
<comment type="similarity">
    <text evidence="8">Belongs to the WD repeat TUP1 family.</text>
</comment>
<feature type="domain" description="Transcriptional repressor Tup1 N-terminal" evidence="11">
    <location>
        <begin position="30"/>
        <end position="105"/>
    </location>
</feature>
<accession>A0A427XRE1</accession>
<evidence type="ECO:0000256" key="1">
    <source>
        <dbReference type="ARBA" id="ARBA00004123"/>
    </source>
</evidence>